<feature type="region of interest" description="Disordered" evidence="1">
    <location>
        <begin position="1"/>
        <end position="51"/>
    </location>
</feature>
<reference evidence="2" key="1">
    <citation type="submission" date="2010-05" db="EMBL/GenBank/DDBJ databases">
        <title>The Genome Sequence of Magnaporthe poae strain ATCC 64411.</title>
        <authorList>
            <consortium name="The Broad Institute Genome Sequencing Platform"/>
            <consortium name="Broad Institute Genome Sequencing Center for Infectious Disease"/>
            <person name="Ma L.-J."/>
            <person name="Dead R."/>
            <person name="Young S."/>
            <person name="Zeng Q."/>
            <person name="Koehrsen M."/>
            <person name="Alvarado L."/>
            <person name="Berlin A."/>
            <person name="Chapman S.B."/>
            <person name="Chen Z."/>
            <person name="Freedman E."/>
            <person name="Gellesch M."/>
            <person name="Goldberg J."/>
            <person name="Griggs A."/>
            <person name="Gujja S."/>
            <person name="Heilman E.R."/>
            <person name="Heiman D."/>
            <person name="Hepburn T."/>
            <person name="Howarth C."/>
            <person name="Jen D."/>
            <person name="Larson L."/>
            <person name="Mehta T."/>
            <person name="Neiman D."/>
            <person name="Pearson M."/>
            <person name="Roberts A."/>
            <person name="Saif S."/>
            <person name="Shea T."/>
            <person name="Shenoy N."/>
            <person name="Sisk P."/>
            <person name="Stolte C."/>
            <person name="Sykes S."/>
            <person name="Walk T."/>
            <person name="White J."/>
            <person name="Yandava C."/>
            <person name="Haas B."/>
            <person name="Nusbaum C."/>
            <person name="Birren B."/>
        </authorList>
    </citation>
    <scope>NUCLEOTIDE SEQUENCE</scope>
    <source>
        <strain evidence="2">ATCC 64411</strain>
    </source>
</reference>
<gene>
    <name evidence="2" type="ORF">MAPG_07101</name>
</gene>
<organism evidence="2">
    <name type="scientific">Magnaporthiopsis poae (strain ATCC 64411 / 73-15)</name>
    <name type="common">Kentucky bluegrass fungus</name>
    <name type="synonym">Magnaporthe poae</name>
    <dbReference type="NCBI Taxonomy" id="644358"/>
    <lineage>
        <taxon>Eukaryota</taxon>
        <taxon>Fungi</taxon>
        <taxon>Dikarya</taxon>
        <taxon>Ascomycota</taxon>
        <taxon>Pezizomycotina</taxon>
        <taxon>Sordariomycetes</taxon>
        <taxon>Sordariomycetidae</taxon>
        <taxon>Magnaporthales</taxon>
        <taxon>Magnaporthaceae</taxon>
        <taxon>Magnaporthiopsis</taxon>
    </lineage>
</organism>
<reference evidence="2" key="2">
    <citation type="submission" date="2011-03" db="EMBL/GenBank/DDBJ databases">
        <title>Annotation of Magnaporthe poae ATCC 64411.</title>
        <authorList>
            <person name="Ma L.-J."/>
            <person name="Dead R."/>
            <person name="Young S.K."/>
            <person name="Zeng Q."/>
            <person name="Gargeya S."/>
            <person name="Fitzgerald M."/>
            <person name="Haas B."/>
            <person name="Abouelleil A."/>
            <person name="Alvarado L."/>
            <person name="Arachchi H.M."/>
            <person name="Berlin A."/>
            <person name="Brown A."/>
            <person name="Chapman S.B."/>
            <person name="Chen Z."/>
            <person name="Dunbar C."/>
            <person name="Freedman E."/>
            <person name="Gearin G."/>
            <person name="Gellesch M."/>
            <person name="Goldberg J."/>
            <person name="Griggs A."/>
            <person name="Gujja S."/>
            <person name="Heiman D."/>
            <person name="Howarth C."/>
            <person name="Larson L."/>
            <person name="Lui A."/>
            <person name="MacDonald P.J.P."/>
            <person name="Mehta T."/>
            <person name="Montmayeur A."/>
            <person name="Murphy C."/>
            <person name="Neiman D."/>
            <person name="Pearson M."/>
            <person name="Priest M."/>
            <person name="Roberts A."/>
            <person name="Saif S."/>
            <person name="Shea T."/>
            <person name="Shenoy N."/>
            <person name="Sisk P."/>
            <person name="Stolte C."/>
            <person name="Sykes S."/>
            <person name="Yandava C."/>
            <person name="Wortman J."/>
            <person name="Nusbaum C."/>
            <person name="Birren B."/>
        </authorList>
    </citation>
    <scope>NUCLEOTIDE SEQUENCE</scope>
    <source>
        <strain evidence="2">ATCC 64411</strain>
    </source>
</reference>
<evidence type="ECO:0000256" key="1">
    <source>
        <dbReference type="SAM" id="MobiDB-lite"/>
    </source>
</evidence>
<dbReference type="VEuPathDB" id="FungiDB:MAPG_07101"/>
<feature type="non-terminal residue" evidence="2">
    <location>
        <position position="1"/>
    </location>
</feature>
<name>A0A0H2UCL5_MAGP6</name>
<protein>
    <submittedName>
        <fullName evidence="2">Uncharacterized protein</fullName>
    </submittedName>
</protein>
<feature type="compositionally biased region" description="Low complexity" evidence="1">
    <location>
        <begin position="1"/>
        <end position="13"/>
    </location>
</feature>
<dbReference type="EMBL" id="GL876971">
    <property type="protein sequence ID" value="KLU88114.1"/>
    <property type="molecule type" value="Genomic_DNA"/>
</dbReference>
<accession>A0A0H2UCL5</accession>
<dbReference type="AlphaFoldDB" id="A0A0H2UCL5"/>
<evidence type="ECO:0000313" key="2">
    <source>
        <dbReference type="EMBL" id="KLU88114.1"/>
    </source>
</evidence>
<proteinExistence type="predicted"/>
<sequence length="51" mass="5643">PGRLPRGLPLALPKVPRDQRAPARALRPQGRALGGRGHEQRRHHPEAVSRV</sequence>